<protein>
    <submittedName>
        <fullName evidence="1">Uncharacterized protein</fullName>
    </submittedName>
</protein>
<evidence type="ECO:0000313" key="1">
    <source>
        <dbReference type="EMBL" id="GBN01729.1"/>
    </source>
</evidence>
<evidence type="ECO:0000313" key="2">
    <source>
        <dbReference type="Proteomes" id="UP000499080"/>
    </source>
</evidence>
<dbReference type="Proteomes" id="UP000499080">
    <property type="component" value="Unassembled WGS sequence"/>
</dbReference>
<sequence>MCDFFGTLESLYVFFTGSTHRWTILMTNVEVTINRLSETGRSSHYEAVMPVFKFFKKIVDATEELCDASETIEVRGAAQTLLPTTCDFLFLCFLCLWNNVLEEVNHVQKYLQILGISFEKSVIKMRSLKVFLKDKRNDLVGRKHCKTVTHVKRWAFL</sequence>
<proteinExistence type="predicted"/>
<dbReference type="AlphaFoldDB" id="A0A4Y2KI71"/>
<comment type="caution">
    <text evidence="1">The sequence shown here is derived from an EMBL/GenBank/DDBJ whole genome shotgun (WGS) entry which is preliminary data.</text>
</comment>
<dbReference type="OrthoDB" id="10063284at2759"/>
<gene>
    <name evidence="1" type="ORF">AVEN_30988_1</name>
</gene>
<dbReference type="EMBL" id="BGPR01004643">
    <property type="protein sequence ID" value="GBN01729.1"/>
    <property type="molecule type" value="Genomic_DNA"/>
</dbReference>
<reference evidence="1 2" key="1">
    <citation type="journal article" date="2019" name="Sci. Rep.">
        <title>Orb-weaving spider Araneus ventricosus genome elucidates the spidroin gene catalogue.</title>
        <authorList>
            <person name="Kono N."/>
            <person name="Nakamura H."/>
            <person name="Ohtoshi R."/>
            <person name="Moran D.A.P."/>
            <person name="Shinohara A."/>
            <person name="Yoshida Y."/>
            <person name="Fujiwara M."/>
            <person name="Mori M."/>
            <person name="Tomita M."/>
            <person name="Arakawa K."/>
        </authorList>
    </citation>
    <scope>NUCLEOTIDE SEQUENCE [LARGE SCALE GENOMIC DNA]</scope>
</reference>
<accession>A0A4Y2KI71</accession>
<name>A0A4Y2KI71_ARAVE</name>
<keyword evidence="2" id="KW-1185">Reference proteome</keyword>
<organism evidence="1 2">
    <name type="scientific">Araneus ventricosus</name>
    <name type="common">Orbweaver spider</name>
    <name type="synonym">Epeira ventricosa</name>
    <dbReference type="NCBI Taxonomy" id="182803"/>
    <lineage>
        <taxon>Eukaryota</taxon>
        <taxon>Metazoa</taxon>
        <taxon>Ecdysozoa</taxon>
        <taxon>Arthropoda</taxon>
        <taxon>Chelicerata</taxon>
        <taxon>Arachnida</taxon>
        <taxon>Araneae</taxon>
        <taxon>Araneomorphae</taxon>
        <taxon>Entelegynae</taxon>
        <taxon>Araneoidea</taxon>
        <taxon>Araneidae</taxon>
        <taxon>Araneus</taxon>
    </lineage>
</organism>